<dbReference type="CDD" id="cd00096">
    <property type="entry name" value="Ig"/>
    <property type="match status" value="1"/>
</dbReference>
<dbReference type="EMBL" id="LR900829">
    <property type="protein sequence ID" value="CAD7247036.1"/>
    <property type="molecule type" value="Genomic_DNA"/>
</dbReference>
<evidence type="ECO:0000313" key="3">
    <source>
        <dbReference type="EMBL" id="CAD7247036.1"/>
    </source>
</evidence>
<name>A0A7R8XJA2_9CRUS</name>
<sequence length="307" mass="34815">MMLFSLMTAVVSFLLCIAISLALPGATTSPTTSRRQRHSGNTAPHFDNSTADVVIAPVGSTATLHCKVKNVGQQQHLSWVRTRDYHIIATGKYVYTNDERFSVLRQGRSEDWALQIRFVSLADNGTYKCQVSTSRGAVAKEVELKVVESEAEIQGPRTYHVDKGSTISLLCLIKQMPEKPEYVFWYHNEDMISFERERQGFRVEVDGERGNITSRLTIQNARSTDSGNYTCKAAHSKAASVNVFVSPGLSPLFHSNFHKLPLNFHFTRREPTFYKTDLPFSLHPYDFMHSSYIVRFSRTGIRNQRLQ</sequence>
<dbReference type="InterPro" id="IPR013106">
    <property type="entry name" value="Ig_V-set"/>
</dbReference>
<dbReference type="SUPFAM" id="SSF48726">
    <property type="entry name" value="Immunoglobulin"/>
    <property type="match status" value="2"/>
</dbReference>
<dbReference type="SMART" id="SM00406">
    <property type="entry name" value="IGv"/>
    <property type="match status" value="2"/>
</dbReference>
<dbReference type="InterPro" id="IPR013783">
    <property type="entry name" value="Ig-like_fold"/>
</dbReference>
<dbReference type="InterPro" id="IPR003598">
    <property type="entry name" value="Ig_sub2"/>
</dbReference>
<dbReference type="SMART" id="SM00408">
    <property type="entry name" value="IGc2"/>
    <property type="match status" value="2"/>
</dbReference>
<dbReference type="InterPro" id="IPR037448">
    <property type="entry name" value="Zig-8"/>
</dbReference>
<dbReference type="SMART" id="SM00409">
    <property type="entry name" value="IG"/>
    <property type="match status" value="2"/>
</dbReference>
<dbReference type="Proteomes" id="UP000677054">
    <property type="component" value="Unassembled WGS sequence"/>
</dbReference>
<feature type="chain" id="PRO_5036209215" description="Ig-like domain-containing protein" evidence="1">
    <location>
        <begin position="23"/>
        <end position="307"/>
    </location>
</feature>
<dbReference type="CDD" id="cd00099">
    <property type="entry name" value="IgV"/>
    <property type="match status" value="1"/>
</dbReference>
<dbReference type="InterPro" id="IPR003599">
    <property type="entry name" value="Ig_sub"/>
</dbReference>
<keyword evidence="4" id="KW-1185">Reference proteome</keyword>
<dbReference type="Pfam" id="PF13927">
    <property type="entry name" value="Ig_3"/>
    <property type="match status" value="1"/>
</dbReference>
<dbReference type="PROSITE" id="PS50835">
    <property type="entry name" value="IG_LIKE"/>
    <property type="match status" value="2"/>
</dbReference>
<evidence type="ECO:0000259" key="2">
    <source>
        <dbReference type="PROSITE" id="PS50835"/>
    </source>
</evidence>
<evidence type="ECO:0000313" key="4">
    <source>
        <dbReference type="Proteomes" id="UP000677054"/>
    </source>
</evidence>
<dbReference type="PANTHER" id="PTHR23279:SF45">
    <property type="entry name" value="DEFECTIVE PROBOSCIS EXTENSION RESPONSE 12, ISOFORM C"/>
    <property type="match status" value="1"/>
</dbReference>
<proteinExistence type="predicted"/>
<dbReference type="InterPro" id="IPR036179">
    <property type="entry name" value="Ig-like_dom_sf"/>
</dbReference>
<feature type="domain" description="Ig-like" evidence="2">
    <location>
        <begin position="44"/>
        <end position="143"/>
    </location>
</feature>
<protein>
    <recommendedName>
        <fullName evidence="2">Ig-like domain-containing protein</fullName>
    </recommendedName>
</protein>
<keyword evidence="1" id="KW-0732">Signal</keyword>
<dbReference type="EMBL" id="CAJPEV010001312">
    <property type="protein sequence ID" value="CAG0891993.1"/>
    <property type="molecule type" value="Genomic_DNA"/>
</dbReference>
<gene>
    <name evidence="3" type="ORF">DSTB1V02_LOCUS6875</name>
</gene>
<dbReference type="Pfam" id="PF07686">
    <property type="entry name" value="V-set"/>
    <property type="match status" value="1"/>
</dbReference>
<reference evidence="3" key="1">
    <citation type="submission" date="2020-11" db="EMBL/GenBank/DDBJ databases">
        <authorList>
            <person name="Tran Van P."/>
        </authorList>
    </citation>
    <scope>NUCLEOTIDE SEQUENCE</scope>
</reference>
<feature type="domain" description="Ig-like" evidence="2">
    <location>
        <begin position="144"/>
        <end position="242"/>
    </location>
</feature>
<dbReference type="PANTHER" id="PTHR23279">
    <property type="entry name" value="DEFECTIVE PROBOSCIS EXTENSION RESPONSE DPR -RELATED"/>
    <property type="match status" value="1"/>
</dbReference>
<dbReference type="InterPro" id="IPR007110">
    <property type="entry name" value="Ig-like_dom"/>
</dbReference>
<dbReference type="GO" id="GO:0050808">
    <property type="term" value="P:synapse organization"/>
    <property type="evidence" value="ECO:0007669"/>
    <property type="project" value="TreeGrafter"/>
</dbReference>
<dbReference type="Gene3D" id="2.60.40.10">
    <property type="entry name" value="Immunoglobulins"/>
    <property type="match status" value="2"/>
</dbReference>
<dbReference type="OrthoDB" id="10031887at2759"/>
<dbReference type="GO" id="GO:0032589">
    <property type="term" value="C:neuron projection membrane"/>
    <property type="evidence" value="ECO:0007669"/>
    <property type="project" value="TreeGrafter"/>
</dbReference>
<dbReference type="AlphaFoldDB" id="A0A7R8XJA2"/>
<feature type="signal peptide" evidence="1">
    <location>
        <begin position="1"/>
        <end position="22"/>
    </location>
</feature>
<organism evidence="3">
    <name type="scientific">Darwinula stevensoni</name>
    <dbReference type="NCBI Taxonomy" id="69355"/>
    <lineage>
        <taxon>Eukaryota</taxon>
        <taxon>Metazoa</taxon>
        <taxon>Ecdysozoa</taxon>
        <taxon>Arthropoda</taxon>
        <taxon>Crustacea</taxon>
        <taxon>Oligostraca</taxon>
        <taxon>Ostracoda</taxon>
        <taxon>Podocopa</taxon>
        <taxon>Podocopida</taxon>
        <taxon>Darwinulocopina</taxon>
        <taxon>Darwinuloidea</taxon>
        <taxon>Darwinulidae</taxon>
        <taxon>Darwinula</taxon>
    </lineage>
</organism>
<evidence type="ECO:0000256" key="1">
    <source>
        <dbReference type="SAM" id="SignalP"/>
    </source>
</evidence>
<accession>A0A7R8XJA2</accession>